<evidence type="ECO:0000256" key="1">
    <source>
        <dbReference type="ARBA" id="ARBA00011649"/>
    </source>
</evidence>
<dbReference type="PROSITE" id="PS00198">
    <property type="entry name" value="4FE4S_FER_1"/>
    <property type="match status" value="2"/>
</dbReference>
<keyword evidence="4" id="KW-0408">Iron</keyword>
<dbReference type="Pfam" id="PF12838">
    <property type="entry name" value="Fer4_7"/>
    <property type="match status" value="1"/>
</dbReference>
<dbReference type="GO" id="GO:0051536">
    <property type="term" value="F:iron-sulfur cluster binding"/>
    <property type="evidence" value="ECO:0007669"/>
    <property type="project" value="UniProtKB-KW"/>
</dbReference>
<evidence type="ECO:0000313" key="10">
    <source>
        <dbReference type="Proteomes" id="UP000265509"/>
    </source>
</evidence>
<dbReference type="PROSITE" id="PS51379">
    <property type="entry name" value="4FE4S_FER_2"/>
    <property type="match status" value="2"/>
</dbReference>
<dbReference type="InterPro" id="IPR017896">
    <property type="entry name" value="4Fe4S_Fe-S-bd"/>
</dbReference>
<dbReference type="EMBL" id="QRAN01000013">
    <property type="protein sequence ID" value="RLQ21349.1"/>
    <property type="molecule type" value="Genomic_DNA"/>
</dbReference>
<dbReference type="GO" id="GO:0016020">
    <property type="term" value="C:membrane"/>
    <property type="evidence" value="ECO:0007669"/>
    <property type="project" value="InterPro"/>
</dbReference>
<dbReference type="PROSITE" id="PS51002">
    <property type="entry name" value="CYTB_NTER"/>
    <property type="match status" value="1"/>
</dbReference>
<dbReference type="GO" id="GO:0046872">
    <property type="term" value="F:metal ion binding"/>
    <property type="evidence" value="ECO:0007669"/>
    <property type="project" value="UniProtKB-KW"/>
</dbReference>
<keyword evidence="10" id="KW-1185">Reference proteome</keyword>
<evidence type="ECO:0000313" key="9">
    <source>
        <dbReference type="EMBL" id="RLQ21349.1"/>
    </source>
</evidence>
<dbReference type="Gene3D" id="1.20.810.10">
    <property type="entry name" value="Cytochrome Bc1 Complex, Chain C"/>
    <property type="match status" value="1"/>
</dbReference>
<feature type="domain" description="Cytochrome b/b6 N-terminal region profile" evidence="7">
    <location>
        <begin position="1"/>
        <end position="209"/>
    </location>
</feature>
<dbReference type="SUPFAM" id="SSF81342">
    <property type="entry name" value="Transmembrane di-heme cytochromes"/>
    <property type="match status" value="1"/>
</dbReference>
<feature type="transmembrane region" description="Helical" evidence="6">
    <location>
        <begin position="207"/>
        <end position="225"/>
    </location>
</feature>
<evidence type="ECO:0000259" key="7">
    <source>
        <dbReference type="PROSITE" id="PS51002"/>
    </source>
</evidence>
<dbReference type="GO" id="GO:0016491">
    <property type="term" value="F:oxidoreductase activity"/>
    <property type="evidence" value="ECO:0007669"/>
    <property type="project" value="UniProtKB-KW"/>
</dbReference>
<dbReference type="InterPro" id="IPR005797">
    <property type="entry name" value="Cyt_b/b6_N"/>
</dbReference>
<name>A0A3L7DXL7_9GAMM</name>
<keyword evidence="6" id="KW-0812">Transmembrane</keyword>
<comment type="subunit">
    <text evidence="1">The main subunits of complex b-c1 are: cytochrome b, cytochrome c1 and the Rieske protein.</text>
</comment>
<evidence type="ECO:0000256" key="6">
    <source>
        <dbReference type="SAM" id="Phobius"/>
    </source>
</evidence>
<dbReference type="GO" id="GO:0009055">
    <property type="term" value="F:electron transfer activity"/>
    <property type="evidence" value="ECO:0007669"/>
    <property type="project" value="InterPro"/>
</dbReference>
<keyword evidence="3" id="KW-0560">Oxidoreductase</keyword>
<accession>A0A3L7DXL7</accession>
<feature type="domain" description="4Fe-4S ferredoxin-type" evidence="8">
    <location>
        <begin position="326"/>
        <end position="356"/>
    </location>
</feature>
<proteinExistence type="predicted"/>
<organism evidence="9 10">
    <name type="scientific">Seongchinamella sediminis</name>
    <dbReference type="NCBI Taxonomy" id="2283635"/>
    <lineage>
        <taxon>Bacteria</taxon>
        <taxon>Pseudomonadati</taxon>
        <taxon>Pseudomonadota</taxon>
        <taxon>Gammaproteobacteria</taxon>
        <taxon>Cellvibrionales</taxon>
        <taxon>Halieaceae</taxon>
        <taxon>Seongchinamella</taxon>
    </lineage>
</organism>
<feature type="transmembrane region" description="Helical" evidence="6">
    <location>
        <begin position="174"/>
        <end position="195"/>
    </location>
</feature>
<keyword evidence="5" id="KW-0411">Iron-sulfur</keyword>
<keyword evidence="6" id="KW-1133">Transmembrane helix</keyword>
<reference evidence="9 10" key="1">
    <citation type="submission" date="2018-07" db="EMBL/GenBank/DDBJ databases">
        <title>Halioglobus sp. genome submission.</title>
        <authorList>
            <person name="Ye M.-Q."/>
            <person name="Du Z.-J."/>
        </authorList>
    </citation>
    <scope>NUCLEOTIDE SEQUENCE [LARGE SCALE GENOMIC DNA]</scope>
    <source>
        <strain evidence="9 10">U0301</strain>
    </source>
</reference>
<feature type="transmembrane region" description="Helical" evidence="6">
    <location>
        <begin position="36"/>
        <end position="60"/>
    </location>
</feature>
<evidence type="ECO:0000256" key="4">
    <source>
        <dbReference type="ARBA" id="ARBA00023004"/>
    </source>
</evidence>
<dbReference type="SUPFAM" id="SSF54862">
    <property type="entry name" value="4Fe-4S ferredoxins"/>
    <property type="match status" value="1"/>
</dbReference>
<feature type="transmembrane region" description="Helical" evidence="6">
    <location>
        <begin position="262"/>
        <end position="281"/>
    </location>
</feature>
<comment type="caution">
    <text evidence="9">The sequence shown here is derived from an EMBL/GenBank/DDBJ whole genome shotgun (WGS) entry which is preliminary data.</text>
</comment>
<dbReference type="Pfam" id="PF00033">
    <property type="entry name" value="Cytochrome_B"/>
    <property type="match status" value="1"/>
</dbReference>
<dbReference type="Pfam" id="PF02662">
    <property type="entry name" value="FlpD"/>
    <property type="match status" value="1"/>
</dbReference>
<dbReference type="InterPro" id="IPR027387">
    <property type="entry name" value="Cytb/b6-like_sf"/>
</dbReference>
<dbReference type="InterPro" id="IPR003813">
    <property type="entry name" value="MvhD/FlpD"/>
</dbReference>
<protein>
    <submittedName>
        <fullName evidence="9">Hydrogenase iron-sulfur subunit</fullName>
    </submittedName>
</protein>
<dbReference type="AlphaFoldDB" id="A0A3L7DXL7"/>
<keyword evidence="6" id="KW-0472">Membrane</keyword>
<evidence type="ECO:0000256" key="2">
    <source>
        <dbReference type="ARBA" id="ARBA00022723"/>
    </source>
</evidence>
<evidence type="ECO:0000259" key="8">
    <source>
        <dbReference type="PROSITE" id="PS51379"/>
    </source>
</evidence>
<feature type="domain" description="4Fe-4S ferredoxin-type" evidence="8">
    <location>
        <begin position="290"/>
        <end position="319"/>
    </location>
</feature>
<keyword evidence="2" id="KW-0479">Metal-binding</keyword>
<dbReference type="PANTHER" id="PTHR19271:SF16">
    <property type="entry name" value="CYTOCHROME B"/>
    <property type="match status" value="1"/>
</dbReference>
<feature type="transmembrane region" description="Helical" evidence="6">
    <location>
        <begin position="110"/>
        <end position="134"/>
    </location>
</feature>
<evidence type="ECO:0000256" key="3">
    <source>
        <dbReference type="ARBA" id="ARBA00023002"/>
    </source>
</evidence>
<dbReference type="Gene3D" id="3.30.70.20">
    <property type="match status" value="1"/>
</dbReference>
<dbReference type="PANTHER" id="PTHR19271">
    <property type="entry name" value="CYTOCHROME B"/>
    <property type="match status" value="1"/>
</dbReference>
<evidence type="ECO:0000256" key="5">
    <source>
        <dbReference type="ARBA" id="ARBA00023014"/>
    </source>
</evidence>
<dbReference type="Proteomes" id="UP000265509">
    <property type="component" value="Unassembled WGS sequence"/>
</dbReference>
<dbReference type="GO" id="GO:0022904">
    <property type="term" value="P:respiratory electron transport chain"/>
    <property type="evidence" value="ECO:0007669"/>
    <property type="project" value="InterPro"/>
</dbReference>
<gene>
    <name evidence="9" type="ORF">DWB85_12500</name>
</gene>
<dbReference type="InterPro" id="IPR016174">
    <property type="entry name" value="Di-haem_cyt_TM"/>
</dbReference>
<sequence length="511" mass="57179">MKSVLKTLFNRLDDLFSAAFTPNWNPMYQLGALSFFYFWIVAITGIYLFVFFETSIIGAYASIERITHEQWYLGGVMRSFHRYASAAMGVCVTLHLLREFAMDRYSGPRWFSWVSGIPLLWLLFASAIGGYWLVWDTQAQWIAVRTAEWFDALPFMVDPMASNFLNESTLSDRFFSLLVFLHIGFPLALLIGMFIHIKRVTAPRSNPARGLAAGTLLAMLAVSLWRPALSQEPANLDLAVTEVGLDWFFLNPYLLIENGGAGLAWVVLVGLSTLLTVVPWLPYRRPEQGPVAVVDPDNCNGCGWCLADCPYEAITMKEHDYKPNHKQSVVNADLCVSCGICAGACPSSSPFRHVDELTTGISIPGLHIKELLSLTENRLQSLDGDAPKIMLYGCDHGSLVEGLANNSVASISMPCSALVPPAFVDYVLRKELADGVIISGCCEGDCHHRFGNTWLDQRFEQERMPVLRTRVPRERVRVRWLGAQGTGKLGREVEEFQAYLHHAEEEEAYYG</sequence>
<dbReference type="InterPro" id="IPR017900">
    <property type="entry name" value="4Fe4S_Fe_S_CS"/>
</dbReference>